<organism evidence="2">
    <name type="scientific">Prunus dulcis</name>
    <name type="common">Almond</name>
    <name type="synonym">Amygdalus dulcis</name>
    <dbReference type="NCBI Taxonomy" id="3755"/>
    <lineage>
        <taxon>Eukaryota</taxon>
        <taxon>Viridiplantae</taxon>
        <taxon>Streptophyta</taxon>
        <taxon>Embryophyta</taxon>
        <taxon>Tracheophyta</taxon>
        <taxon>Spermatophyta</taxon>
        <taxon>Magnoliopsida</taxon>
        <taxon>eudicotyledons</taxon>
        <taxon>Gunneridae</taxon>
        <taxon>Pentapetalae</taxon>
        <taxon>rosids</taxon>
        <taxon>fabids</taxon>
        <taxon>Rosales</taxon>
        <taxon>Rosaceae</taxon>
        <taxon>Amygdaloideae</taxon>
        <taxon>Amygdaleae</taxon>
        <taxon>Prunus</taxon>
    </lineage>
</organism>
<feature type="region of interest" description="Disordered" evidence="1">
    <location>
        <begin position="284"/>
        <end position="314"/>
    </location>
</feature>
<dbReference type="AlphaFoldDB" id="A0A4Y1QLL2"/>
<evidence type="ECO:0000313" key="2">
    <source>
        <dbReference type="EMBL" id="BBG92748.1"/>
    </source>
</evidence>
<feature type="compositionally biased region" description="Low complexity" evidence="1">
    <location>
        <begin position="1"/>
        <end position="41"/>
    </location>
</feature>
<proteinExistence type="predicted"/>
<evidence type="ECO:0000256" key="1">
    <source>
        <dbReference type="SAM" id="MobiDB-lite"/>
    </source>
</evidence>
<accession>A0A4Y1QLL2</accession>
<name>A0A4Y1QLL2_PRUDU</name>
<reference evidence="2" key="1">
    <citation type="journal article" date="2019" name="Science">
        <title>Mutation of a bHLH transcription factor allowed almond domestication.</title>
        <authorList>
            <person name="Sanchez-Perez R."/>
            <person name="Pavan S."/>
            <person name="Mazzeo R."/>
            <person name="Moldovan C."/>
            <person name="Aiese Cigliano R."/>
            <person name="Del Cueto J."/>
            <person name="Ricciardi F."/>
            <person name="Lotti C."/>
            <person name="Ricciardi L."/>
            <person name="Dicenta F."/>
            <person name="Lopez-Marques R.L."/>
            <person name="Lindberg Moller B."/>
        </authorList>
    </citation>
    <scope>NUCLEOTIDE SEQUENCE</scope>
</reference>
<dbReference type="EMBL" id="AP019297">
    <property type="protein sequence ID" value="BBG92748.1"/>
    <property type="molecule type" value="Genomic_DNA"/>
</dbReference>
<feature type="non-terminal residue" evidence="2">
    <location>
        <position position="1"/>
    </location>
</feature>
<gene>
    <name evidence="2" type="ORF">Prudu_000569</name>
</gene>
<protein>
    <recommendedName>
        <fullName evidence="3">Ankyrin repeat family protein</fullName>
    </recommendedName>
</protein>
<sequence length="359" mass="39557">EPPTQPTSAATAPALMDHLAVGPAGSQAPASSASSVAQPVSARRRHRPASTTDTTSTDASGQEEHPRAVSAVEDGEGHPGDQQSYQIGYDERHRAAPTAELHSSLAHDIGHVIRSHCPMQWKSWKVMPDKTKTEVRGQLSTNYNLEDLDDESLAYVNRLFSERYKQWKSDLHHHFEAFDDPQVALQRVARKSLRGGRIVGRGSALIFRRPLLIKPKSIRAIGRRRLFSMGRMDARHQTTMVERSQLVLQESASQLPPDTPIESVDPSQDAGFQILTETLDQTLGRRPGTYCRGMGNARRREPRPRSSAQSNSQVTALTAQVATLQSQMSVILQSLAQSGIPVPHFDAPTSEPVHPEHPH</sequence>
<feature type="region of interest" description="Disordered" evidence="1">
    <location>
        <begin position="1"/>
        <end position="84"/>
    </location>
</feature>
<feature type="compositionally biased region" description="Low complexity" evidence="1">
    <location>
        <begin position="49"/>
        <end position="60"/>
    </location>
</feature>
<evidence type="ECO:0008006" key="3">
    <source>
        <dbReference type="Google" id="ProtNLM"/>
    </source>
</evidence>